<dbReference type="PaxDb" id="584708-Apau_1916"/>
<evidence type="ECO:0000313" key="1">
    <source>
        <dbReference type="EMBL" id="EFQ24330.1"/>
    </source>
</evidence>
<dbReference type="PIRSF" id="PIRSF000709">
    <property type="entry name" value="6PFK_2-Ptase"/>
    <property type="match status" value="1"/>
</dbReference>
<sequence>MIPLEGRVFLARHGRPDFPDRRAYLLGWTDLPLSREGKEQARELGTALGGIPFRRVWCSDLLRTRQTAELLGVEAQPRKELREIFLGEWDGLPVEEVAAREPEAFAARGADFAGFRPPGGESFGDLQARAVAAFEVLMEEAEEGPVLLVGHTGFFWTLVSRYADVPLDRFGRFPQGYCGVHVLRRGKAGFAPERLNWVPRIG</sequence>
<dbReference type="eggNOG" id="COG0406">
    <property type="taxonomic scope" value="Bacteria"/>
</dbReference>
<dbReference type="SMART" id="SM00855">
    <property type="entry name" value="PGAM"/>
    <property type="match status" value="1"/>
</dbReference>
<dbReference type="EMBL" id="CM001022">
    <property type="protein sequence ID" value="EFQ24330.1"/>
    <property type="molecule type" value="Genomic_DNA"/>
</dbReference>
<protein>
    <submittedName>
        <fullName evidence="1">Phosphoglycerate mutase</fullName>
    </submittedName>
</protein>
<dbReference type="Proteomes" id="UP000005096">
    <property type="component" value="Chromosome"/>
</dbReference>
<dbReference type="GO" id="GO:0016791">
    <property type="term" value="F:phosphatase activity"/>
    <property type="evidence" value="ECO:0007669"/>
    <property type="project" value="TreeGrafter"/>
</dbReference>
<evidence type="ECO:0000313" key="2">
    <source>
        <dbReference type="Proteomes" id="UP000005096"/>
    </source>
</evidence>
<proteinExistence type="predicted"/>
<dbReference type="GO" id="GO:0005737">
    <property type="term" value="C:cytoplasm"/>
    <property type="evidence" value="ECO:0007669"/>
    <property type="project" value="TreeGrafter"/>
</dbReference>
<dbReference type="HOGENOM" id="CLU_033323_8_4_0"/>
<dbReference type="PANTHER" id="PTHR48100:SF1">
    <property type="entry name" value="HISTIDINE PHOSPHATASE FAMILY PROTEIN-RELATED"/>
    <property type="match status" value="1"/>
</dbReference>
<gene>
    <name evidence="1" type="ORF">Apau_1916</name>
</gene>
<dbReference type="InterPro" id="IPR029033">
    <property type="entry name" value="His_PPase_superfam"/>
</dbReference>
<dbReference type="Gene3D" id="3.40.50.1240">
    <property type="entry name" value="Phosphoglycerate mutase-like"/>
    <property type="match status" value="1"/>
</dbReference>
<dbReference type="Pfam" id="PF00300">
    <property type="entry name" value="His_Phos_1"/>
    <property type="match status" value="1"/>
</dbReference>
<dbReference type="STRING" id="584708.Apau_1916"/>
<accession>E3CWH5</accession>
<dbReference type="InterPro" id="IPR050275">
    <property type="entry name" value="PGM_Phosphatase"/>
</dbReference>
<dbReference type="PANTHER" id="PTHR48100">
    <property type="entry name" value="BROAD-SPECIFICITY PHOSPHATASE YOR283W-RELATED"/>
    <property type="match status" value="1"/>
</dbReference>
<dbReference type="CDD" id="cd07067">
    <property type="entry name" value="HP_PGM_like"/>
    <property type="match status" value="1"/>
</dbReference>
<dbReference type="InterPro" id="IPR013078">
    <property type="entry name" value="His_Pase_superF_clade-1"/>
</dbReference>
<organism evidence="1 2">
    <name type="scientific">Aminomonas paucivorans DSM 12260</name>
    <dbReference type="NCBI Taxonomy" id="584708"/>
    <lineage>
        <taxon>Bacteria</taxon>
        <taxon>Thermotogati</taxon>
        <taxon>Synergistota</taxon>
        <taxon>Synergistia</taxon>
        <taxon>Synergistales</taxon>
        <taxon>Synergistaceae</taxon>
        <taxon>Aminomonas</taxon>
    </lineage>
</organism>
<dbReference type="SUPFAM" id="SSF53254">
    <property type="entry name" value="Phosphoglycerate mutase-like"/>
    <property type="match status" value="1"/>
</dbReference>
<reference evidence="1 2" key="1">
    <citation type="journal article" date="2010" name="Stand. Genomic Sci.">
        <title>Non-contiguous finished genome sequence of Aminomonas paucivorans type strain (GLU-3).</title>
        <authorList>
            <person name="Pitluck S."/>
            <person name="Yasawong M."/>
            <person name="Held B."/>
            <person name="Lapidus A."/>
            <person name="Nolan M."/>
            <person name="Copeland A."/>
            <person name="Lucas S."/>
            <person name="Del Rio T.G."/>
            <person name="Tice H."/>
            <person name="Cheng J.F."/>
            <person name="Chertkov O."/>
            <person name="Goodwin L."/>
            <person name="Tapia R."/>
            <person name="Han C."/>
            <person name="Liolios K."/>
            <person name="Ivanova N."/>
            <person name="Mavromatis K."/>
            <person name="Ovchinnikova G."/>
            <person name="Pati A."/>
            <person name="Chen A."/>
            <person name="Palaniappan K."/>
            <person name="Land M."/>
            <person name="Hauser L."/>
            <person name="Chang Y.J."/>
            <person name="Jeffries C.D."/>
            <person name="Pukall R."/>
            <person name="Spring S."/>
            <person name="Rohde M."/>
            <person name="Sikorski J."/>
            <person name="Goker M."/>
            <person name="Woyke T."/>
            <person name="Bristow J."/>
            <person name="Eisen J.A."/>
            <person name="Markowitz V."/>
            <person name="Hugenholtz P."/>
            <person name="Kyrpides N.C."/>
            <person name="Klenk H.P."/>
        </authorList>
    </citation>
    <scope>NUCLEOTIDE SEQUENCE [LARGE SCALE GENOMIC DNA]</scope>
    <source>
        <strain evidence="1 2">DSM 12260</strain>
    </source>
</reference>
<name>E3CWH5_9BACT</name>
<dbReference type="AlphaFoldDB" id="E3CWH5"/>
<keyword evidence="2" id="KW-1185">Reference proteome</keyword>
<dbReference type="RefSeq" id="WP_006301565.1">
    <property type="nucleotide sequence ID" value="NZ_CM001022.1"/>
</dbReference>